<proteinExistence type="predicted"/>
<evidence type="ECO:0000256" key="1">
    <source>
        <dbReference type="SAM" id="MobiDB-lite"/>
    </source>
</evidence>
<feature type="compositionally biased region" description="Low complexity" evidence="1">
    <location>
        <begin position="84"/>
        <end position="98"/>
    </location>
</feature>
<dbReference type="Proteomes" id="UP001497482">
    <property type="component" value="Chromosome 5"/>
</dbReference>
<name>A0AAV2LY79_KNICA</name>
<accession>A0AAV2LY79</accession>
<evidence type="ECO:0000256" key="2">
    <source>
        <dbReference type="SAM" id="SignalP"/>
    </source>
</evidence>
<feature type="region of interest" description="Disordered" evidence="1">
    <location>
        <begin position="82"/>
        <end position="116"/>
    </location>
</feature>
<gene>
    <name evidence="3" type="ORF">KC01_LOCUS33293</name>
</gene>
<dbReference type="EMBL" id="OZ035827">
    <property type="protein sequence ID" value="CAL1606023.1"/>
    <property type="molecule type" value="Genomic_DNA"/>
</dbReference>
<evidence type="ECO:0000313" key="3">
    <source>
        <dbReference type="EMBL" id="CAL1606023.1"/>
    </source>
</evidence>
<feature type="chain" id="PRO_5043573170" description="Secreted protein" evidence="2">
    <location>
        <begin position="24"/>
        <end position="116"/>
    </location>
</feature>
<evidence type="ECO:0000313" key="4">
    <source>
        <dbReference type="Proteomes" id="UP001497482"/>
    </source>
</evidence>
<keyword evidence="4" id="KW-1185">Reference proteome</keyword>
<dbReference type="AlphaFoldDB" id="A0AAV2LY79"/>
<reference evidence="3 4" key="1">
    <citation type="submission" date="2024-04" db="EMBL/GenBank/DDBJ databases">
        <authorList>
            <person name="Waldvogel A.-M."/>
            <person name="Schoenle A."/>
        </authorList>
    </citation>
    <scope>NUCLEOTIDE SEQUENCE [LARGE SCALE GENOMIC DNA]</scope>
</reference>
<feature type="signal peptide" evidence="2">
    <location>
        <begin position="1"/>
        <end position="23"/>
    </location>
</feature>
<organism evidence="3 4">
    <name type="scientific">Knipowitschia caucasica</name>
    <name type="common">Caucasian dwarf goby</name>
    <name type="synonym">Pomatoschistus caucasicus</name>
    <dbReference type="NCBI Taxonomy" id="637954"/>
    <lineage>
        <taxon>Eukaryota</taxon>
        <taxon>Metazoa</taxon>
        <taxon>Chordata</taxon>
        <taxon>Craniata</taxon>
        <taxon>Vertebrata</taxon>
        <taxon>Euteleostomi</taxon>
        <taxon>Actinopterygii</taxon>
        <taxon>Neopterygii</taxon>
        <taxon>Teleostei</taxon>
        <taxon>Neoteleostei</taxon>
        <taxon>Acanthomorphata</taxon>
        <taxon>Gobiaria</taxon>
        <taxon>Gobiiformes</taxon>
        <taxon>Gobioidei</taxon>
        <taxon>Gobiidae</taxon>
        <taxon>Gobiinae</taxon>
        <taxon>Knipowitschia</taxon>
    </lineage>
</organism>
<protein>
    <recommendedName>
        <fullName evidence="5">Secreted protein</fullName>
    </recommendedName>
</protein>
<evidence type="ECO:0008006" key="5">
    <source>
        <dbReference type="Google" id="ProtNLM"/>
    </source>
</evidence>
<keyword evidence="2" id="KW-0732">Signal</keyword>
<sequence>MHTSLRFAWYTLFLPELTLRGSAWPPFTTQYTPPYIPFPTQGPGYPRLSAPFLCCCSFGAFSTLVQPISSVCRWVVCRTKNQQLSELSSRPTSSSARSHAGQAQLQTAPTYPPTEN</sequence>